<proteinExistence type="predicted"/>
<dbReference type="InterPro" id="IPR036188">
    <property type="entry name" value="FAD/NAD-bd_sf"/>
</dbReference>
<dbReference type="RefSeq" id="WP_311691207.1">
    <property type="nucleotide sequence ID" value="NZ_JAVRHL010000002.1"/>
</dbReference>
<dbReference type="Gene3D" id="3.50.50.60">
    <property type="entry name" value="FAD/NAD(P)-binding domain"/>
    <property type="match status" value="1"/>
</dbReference>
<dbReference type="EMBL" id="JAVRHL010000002">
    <property type="protein sequence ID" value="MDT0683078.1"/>
    <property type="molecule type" value="Genomic_DNA"/>
</dbReference>
<accession>A0ABU3DH81</accession>
<evidence type="ECO:0000313" key="1">
    <source>
        <dbReference type="EMBL" id="MDT0683078.1"/>
    </source>
</evidence>
<name>A0ABU3DH81_9RHOB</name>
<organism evidence="1 2">
    <name type="scientific">Tropicimonas omnivorans</name>
    <dbReference type="NCBI Taxonomy" id="3075590"/>
    <lineage>
        <taxon>Bacteria</taxon>
        <taxon>Pseudomonadati</taxon>
        <taxon>Pseudomonadota</taxon>
        <taxon>Alphaproteobacteria</taxon>
        <taxon>Rhodobacterales</taxon>
        <taxon>Roseobacteraceae</taxon>
        <taxon>Tropicimonas</taxon>
    </lineage>
</organism>
<sequence>MSPDIPFQDTLWRRTARGGFDRADAVPERAEVAVIGGGSDRADALHLARAGREVAVLEAGPLGGLPLRAKRLT</sequence>
<keyword evidence="2" id="KW-1185">Reference proteome</keyword>
<dbReference type="Proteomes" id="UP001265259">
    <property type="component" value="Unassembled WGS sequence"/>
</dbReference>
<protein>
    <submittedName>
        <fullName evidence="1">Uncharacterized protein</fullName>
    </submittedName>
</protein>
<comment type="caution">
    <text evidence="1">The sequence shown here is derived from an EMBL/GenBank/DDBJ whole genome shotgun (WGS) entry which is preliminary data.</text>
</comment>
<dbReference type="SUPFAM" id="SSF51905">
    <property type="entry name" value="FAD/NAD(P)-binding domain"/>
    <property type="match status" value="1"/>
</dbReference>
<reference evidence="1 2" key="1">
    <citation type="submission" date="2023-09" db="EMBL/GenBank/DDBJ databases">
        <authorList>
            <person name="Rey-Velasco X."/>
        </authorList>
    </citation>
    <scope>NUCLEOTIDE SEQUENCE [LARGE SCALE GENOMIC DNA]</scope>
    <source>
        <strain evidence="1 2">F158</strain>
    </source>
</reference>
<gene>
    <name evidence="1" type="ORF">RM543_10305</name>
</gene>
<evidence type="ECO:0000313" key="2">
    <source>
        <dbReference type="Proteomes" id="UP001265259"/>
    </source>
</evidence>